<evidence type="ECO:0000313" key="3">
    <source>
        <dbReference type="Proteomes" id="UP000478148"/>
    </source>
</evidence>
<sequence length="258" mass="27188">MPTVMSRDGTRIGYQRDGAGPALILLDAAGHFRANSPLGELADLLTPRFTVYRYDRRGRGDSDDTPPYAPEREVEDLAALIAEAGGSAALYGYSSGCLLALHAAAAGLDVRRLVLLEPPLDTDGDEAGQRAFTAHLGRLTGAEAVAFFLTEIGVPEHMISGMRDTPHWNAMVSVAHTLAYDSLLSGATGPTVLARVRTPTLVLHSAGSSDDLTGMAATTAGLLPAAERRGLPGEWHGVPAATLAPVLTEFLLRDTARH</sequence>
<dbReference type="Proteomes" id="UP000478148">
    <property type="component" value="Unassembled WGS sequence"/>
</dbReference>
<reference evidence="2 3" key="1">
    <citation type="submission" date="2020-02" db="EMBL/GenBank/DDBJ databases">
        <title>Draft Genome Sequence of Verrucosispora sp. Strain CWR15, Isolated from Gulf of Mexico Sponge.</title>
        <authorList>
            <person name="Kennedy S.J."/>
            <person name="Cella E."/>
            <person name="Azarian T."/>
            <person name="Baker B.J."/>
            <person name="Shaw L.N."/>
        </authorList>
    </citation>
    <scope>NUCLEOTIDE SEQUENCE [LARGE SCALE GENOMIC DNA]</scope>
    <source>
        <strain evidence="2 3">CWR15</strain>
    </source>
</reference>
<protein>
    <submittedName>
        <fullName evidence="2">Alpha/beta hydrolase</fullName>
    </submittedName>
</protein>
<dbReference type="GO" id="GO:0016787">
    <property type="term" value="F:hydrolase activity"/>
    <property type="evidence" value="ECO:0007669"/>
    <property type="project" value="UniProtKB-KW"/>
</dbReference>
<dbReference type="AlphaFoldDB" id="A0A6M1L7Y9"/>
<comment type="caution">
    <text evidence="2">The sequence shown here is derived from an EMBL/GenBank/DDBJ whole genome shotgun (WGS) entry which is preliminary data.</text>
</comment>
<evidence type="ECO:0000259" key="1">
    <source>
        <dbReference type="Pfam" id="PF12697"/>
    </source>
</evidence>
<dbReference type="InterPro" id="IPR000073">
    <property type="entry name" value="AB_hydrolase_1"/>
</dbReference>
<gene>
    <name evidence="2" type="ORF">ENC19_17650</name>
</gene>
<dbReference type="InterPro" id="IPR029058">
    <property type="entry name" value="AB_hydrolase_fold"/>
</dbReference>
<feature type="domain" description="AB hydrolase-1" evidence="1">
    <location>
        <begin position="32"/>
        <end position="236"/>
    </location>
</feature>
<proteinExistence type="predicted"/>
<dbReference type="EMBL" id="SAIY01000005">
    <property type="protein sequence ID" value="NGM14360.1"/>
    <property type="molecule type" value="Genomic_DNA"/>
</dbReference>
<organism evidence="2 3">
    <name type="scientific">Verrucosispora sioxanthis</name>
    <dbReference type="NCBI Taxonomy" id="2499994"/>
    <lineage>
        <taxon>Bacteria</taxon>
        <taxon>Bacillati</taxon>
        <taxon>Actinomycetota</taxon>
        <taxon>Actinomycetes</taxon>
        <taxon>Micromonosporales</taxon>
        <taxon>Micromonosporaceae</taxon>
        <taxon>Micromonospora</taxon>
    </lineage>
</organism>
<evidence type="ECO:0000313" key="2">
    <source>
        <dbReference type="EMBL" id="NGM14360.1"/>
    </source>
</evidence>
<name>A0A6M1L7Y9_9ACTN</name>
<dbReference type="Pfam" id="PF12697">
    <property type="entry name" value="Abhydrolase_6"/>
    <property type="match status" value="1"/>
</dbReference>
<keyword evidence="3" id="KW-1185">Reference proteome</keyword>
<dbReference type="RefSeq" id="WP_164448234.1">
    <property type="nucleotide sequence ID" value="NZ_SAIY01000005.1"/>
</dbReference>
<keyword evidence="2" id="KW-0378">Hydrolase</keyword>
<dbReference type="Gene3D" id="3.40.50.1820">
    <property type="entry name" value="alpha/beta hydrolase"/>
    <property type="match status" value="1"/>
</dbReference>
<accession>A0A6M1L7Y9</accession>
<dbReference type="SUPFAM" id="SSF53474">
    <property type="entry name" value="alpha/beta-Hydrolases"/>
    <property type="match status" value="1"/>
</dbReference>